<dbReference type="Pfam" id="PF01381">
    <property type="entry name" value="HTH_3"/>
    <property type="match status" value="1"/>
</dbReference>
<reference evidence="3" key="1">
    <citation type="journal article" date="2015" name="Genome Announc.">
        <title>Complete Genome Sequence of the Bacteriochlorophyll b-Producing Photosynthetic Bacterium Blastochloris viridis.</title>
        <authorList>
            <person name="Tsukatani Y."/>
            <person name="Hirose Y."/>
            <person name="Harada J."/>
            <person name="Misawa N."/>
            <person name="Mori K."/>
            <person name="Inoue K."/>
            <person name="Tamiaki H."/>
        </authorList>
    </citation>
    <scope>NUCLEOTIDE SEQUENCE [LARGE SCALE GENOMIC DNA]</scope>
    <source>
        <strain evidence="3">DSM 133</strain>
    </source>
</reference>
<reference evidence="5" key="3">
    <citation type="journal article" date="2016" name="Genome Announc.">
        <title>Revised genome sequence of the purple photosynthetic bacterium Blastochloris viridis.</title>
        <authorList>
            <person name="Liu L.N."/>
            <person name="Faulkner M."/>
            <person name="Liu X."/>
            <person name="Huang F."/>
            <person name="Darby A.C."/>
            <person name="Hall N."/>
        </authorList>
    </citation>
    <scope>NUCLEOTIDE SEQUENCE [LARGE SCALE GENOMIC DNA]</scope>
    <source>
        <strain evidence="5">ATCC 19567 / DSM 133 / F</strain>
    </source>
</reference>
<proteinExistence type="predicted"/>
<evidence type="ECO:0000256" key="1">
    <source>
        <dbReference type="SAM" id="MobiDB-lite"/>
    </source>
</evidence>
<feature type="domain" description="HTH cro/C1-type" evidence="2">
    <location>
        <begin position="6"/>
        <end position="60"/>
    </location>
</feature>
<dbReference type="PROSITE" id="PS50943">
    <property type="entry name" value="HTH_CROC1"/>
    <property type="match status" value="1"/>
</dbReference>
<dbReference type="Gene3D" id="1.10.260.40">
    <property type="entry name" value="lambda repressor-like DNA-binding domains"/>
    <property type="match status" value="1"/>
</dbReference>
<keyword evidence="5" id="KW-1185">Reference proteome</keyword>
<dbReference type="EMBL" id="LN907867">
    <property type="protein sequence ID" value="CUU43255.1"/>
    <property type="molecule type" value="Genomic_DNA"/>
</dbReference>
<dbReference type="InterPro" id="IPR010982">
    <property type="entry name" value="Lambda_DNA-bd_dom_sf"/>
</dbReference>
<dbReference type="SMART" id="SM00530">
    <property type="entry name" value="HTH_XRE"/>
    <property type="match status" value="1"/>
</dbReference>
<dbReference type="Proteomes" id="UP000065734">
    <property type="component" value="Chromosome I"/>
</dbReference>
<dbReference type="SUPFAM" id="SSF47413">
    <property type="entry name" value="lambda repressor-like DNA-binding domains"/>
    <property type="match status" value="1"/>
</dbReference>
<evidence type="ECO:0000313" key="3">
    <source>
        <dbReference type="EMBL" id="BAR99452.1"/>
    </source>
</evidence>
<organism evidence="4 5">
    <name type="scientific">Blastochloris viridis</name>
    <name type="common">Rhodopseudomonas viridis</name>
    <dbReference type="NCBI Taxonomy" id="1079"/>
    <lineage>
        <taxon>Bacteria</taxon>
        <taxon>Pseudomonadati</taxon>
        <taxon>Pseudomonadota</taxon>
        <taxon>Alphaproteobacteria</taxon>
        <taxon>Hyphomicrobiales</taxon>
        <taxon>Blastochloridaceae</taxon>
        <taxon>Blastochloris</taxon>
    </lineage>
</organism>
<dbReference type="InterPro" id="IPR001387">
    <property type="entry name" value="Cro/C1-type_HTH"/>
</dbReference>
<dbReference type="AlphaFoldDB" id="A0A0H5BB28"/>
<dbReference type="EMBL" id="AP014854">
    <property type="protein sequence ID" value="BAR99452.1"/>
    <property type="molecule type" value="Genomic_DNA"/>
</dbReference>
<feature type="compositionally biased region" description="Basic residues" evidence="1">
    <location>
        <begin position="346"/>
        <end position="358"/>
    </location>
</feature>
<dbReference type="CDD" id="cd00093">
    <property type="entry name" value="HTH_XRE"/>
    <property type="match status" value="1"/>
</dbReference>
<dbReference type="RefSeq" id="WP_055038170.1">
    <property type="nucleotide sequence ID" value="NZ_AP014854.2"/>
</dbReference>
<protein>
    <submittedName>
        <fullName evidence="4">Helix-turn-helix domain protein</fullName>
    </submittedName>
</protein>
<accession>A0A0H5BB28</accession>
<dbReference type="OrthoDB" id="8454121at2"/>
<dbReference type="GO" id="GO:0003677">
    <property type="term" value="F:DNA binding"/>
    <property type="evidence" value="ECO:0007669"/>
    <property type="project" value="InterPro"/>
</dbReference>
<gene>
    <name evidence="3" type="ORF">BV133_1859</name>
    <name evidence="4" type="ORF">BVIRIDIS_22730</name>
</gene>
<feature type="region of interest" description="Disordered" evidence="1">
    <location>
        <begin position="329"/>
        <end position="358"/>
    </location>
</feature>
<evidence type="ECO:0000259" key="2">
    <source>
        <dbReference type="PROSITE" id="PS50943"/>
    </source>
</evidence>
<evidence type="ECO:0000313" key="4">
    <source>
        <dbReference type="EMBL" id="CUU43255.1"/>
    </source>
</evidence>
<evidence type="ECO:0000313" key="5">
    <source>
        <dbReference type="Proteomes" id="UP000065734"/>
    </source>
</evidence>
<name>A0A0H5BB28_BLAVI</name>
<dbReference type="KEGG" id="bvr:BVIR_2828"/>
<sequence length="358" mass="40550">MTINRLKHFRVMNAETQTQAAKAAGVTQPTYQRWETGKTEIPKSHLAKLAKHFKTTELELLGRHPPKKAAFYDDEAPLDLQYYGECAVHFVGGGEPLVLSISEEAHAQAYEELQSDKRFIVMKDLGNRTVAIRHKAISELYFSSEAYDTYGPDHAYYKLATPIQMPDTRDWAIVEAIRDEEIGGGDHTSDFAKADVERVQRQIMITDEQFDELVAEGAIKPENLAIEKAARAAETDEIMALAHTVTVQFSTGKRREIAYVDCNLFECIEPLIDIHYPYGGNDNDEPNMIRLPYEGYHRTVFFNPDVLDYISFPTHKIEEGEVESYDDGLIDGDEANSDDAMVIKLPKTKKRGRGRNEN</sequence>
<reference evidence="4" key="2">
    <citation type="submission" date="2015-11" db="EMBL/GenBank/DDBJ databases">
        <authorList>
            <person name="Zhang Y."/>
            <person name="Guo Z."/>
        </authorList>
    </citation>
    <scope>NUCLEOTIDE SEQUENCE</scope>
    <source>
        <strain evidence="4">1</strain>
    </source>
</reference>